<dbReference type="InterPro" id="IPR036567">
    <property type="entry name" value="RHF-like"/>
</dbReference>
<gene>
    <name evidence="4" type="ORF">FHR36_002651</name>
</gene>
<dbReference type="RefSeq" id="WP_253796605.1">
    <property type="nucleotide sequence ID" value="NZ_BAAAUB010000006.1"/>
</dbReference>
<organism evidence="4 5">
    <name type="scientific">Kitasatospora paracochleata</name>
    <dbReference type="NCBI Taxonomy" id="58354"/>
    <lineage>
        <taxon>Bacteria</taxon>
        <taxon>Bacillati</taxon>
        <taxon>Actinomycetota</taxon>
        <taxon>Actinomycetes</taxon>
        <taxon>Kitasatosporales</taxon>
        <taxon>Streptomycetaceae</taxon>
        <taxon>Kitasatospora</taxon>
    </lineage>
</organism>
<evidence type="ECO:0000313" key="5">
    <source>
        <dbReference type="Proteomes" id="UP001206483"/>
    </source>
</evidence>
<sequence length="264" mass="28880">MNRLHTRPTTDLTVVTRGEVSLAAPDYARSKMLAVLDRLDEPVLAARVKLTQEPNHAVARPSVAQALVDLNGRPVRAHVAAATMQEAIDLLQDRLNARIARVRDHRDHREPHRHRGTAPTAWSDPGRDGHRPQRRTSGGDDPRIVRHKSYSLARQTAWEAVFELEAMDYDFHLFTDAVSGRDSVVHRDAAHGGYRLATADPQAAPVPGLPASTAGAPELAVADAVDLLDLSGVPFVFFTDAASGRGNVLYHRYDGHYGLITPAL</sequence>
<dbReference type="InterPro" id="IPR050574">
    <property type="entry name" value="HPF/YfiA_ribosome-assoc"/>
</dbReference>
<feature type="compositionally biased region" description="Basic and acidic residues" evidence="2">
    <location>
        <begin position="125"/>
        <end position="144"/>
    </location>
</feature>
<keyword evidence="5" id="KW-1185">Reference proteome</keyword>
<dbReference type="PANTHER" id="PTHR33231">
    <property type="entry name" value="30S RIBOSOMAL PROTEIN"/>
    <property type="match status" value="1"/>
</dbReference>
<dbReference type="Proteomes" id="UP001206483">
    <property type="component" value="Unassembled WGS sequence"/>
</dbReference>
<comment type="caution">
    <text evidence="4">The sequence shown here is derived from an EMBL/GenBank/DDBJ whole genome shotgun (WGS) entry which is preliminary data.</text>
</comment>
<evidence type="ECO:0000256" key="2">
    <source>
        <dbReference type="SAM" id="MobiDB-lite"/>
    </source>
</evidence>
<name>A0ABT1IWK3_9ACTN</name>
<dbReference type="PANTHER" id="PTHR33231:SF1">
    <property type="entry name" value="30S RIBOSOMAL PROTEIN"/>
    <property type="match status" value="1"/>
</dbReference>
<dbReference type="SUPFAM" id="SSF69754">
    <property type="entry name" value="Ribosome binding protein Y (YfiA homologue)"/>
    <property type="match status" value="1"/>
</dbReference>
<keyword evidence="1" id="KW-0810">Translation regulation</keyword>
<evidence type="ECO:0000259" key="3">
    <source>
        <dbReference type="Pfam" id="PF16321"/>
    </source>
</evidence>
<dbReference type="InterPro" id="IPR003489">
    <property type="entry name" value="RHF/RaiA"/>
</dbReference>
<feature type="domain" description="Sigma 54 modulation/S30EA ribosomal protein C-terminal" evidence="3">
    <location>
        <begin position="217"/>
        <end position="259"/>
    </location>
</feature>
<feature type="region of interest" description="Disordered" evidence="2">
    <location>
        <begin position="102"/>
        <end position="146"/>
    </location>
</feature>
<reference evidence="4 5" key="1">
    <citation type="submission" date="2022-06" db="EMBL/GenBank/DDBJ databases">
        <title>Sequencing the genomes of 1000 actinobacteria strains.</title>
        <authorList>
            <person name="Klenk H.-P."/>
        </authorList>
    </citation>
    <scope>NUCLEOTIDE SEQUENCE [LARGE SCALE GENOMIC DNA]</scope>
    <source>
        <strain evidence="4 5">DSM 41656</strain>
    </source>
</reference>
<dbReference type="Pfam" id="PF16321">
    <property type="entry name" value="Ribosom_S30AE_C"/>
    <property type="match status" value="2"/>
</dbReference>
<protein>
    <submittedName>
        <fullName evidence="4">Ribosome-associated translation inhibitor RaiA</fullName>
    </submittedName>
</protein>
<proteinExistence type="predicted"/>
<evidence type="ECO:0000313" key="4">
    <source>
        <dbReference type="EMBL" id="MCP2309527.1"/>
    </source>
</evidence>
<accession>A0ABT1IWK3</accession>
<dbReference type="Gene3D" id="3.30.505.50">
    <property type="entry name" value="Sigma 54 modulation/S30EA ribosomal protein, C-terminal domain"/>
    <property type="match status" value="2"/>
</dbReference>
<evidence type="ECO:0000256" key="1">
    <source>
        <dbReference type="ARBA" id="ARBA00022845"/>
    </source>
</evidence>
<dbReference type="InterPro" id="IPR038416">
    <property type="entry name" value="Ribosom_S30AE_C_sf"/>
</dbReference>
<dbReference type="EMBL" id="JAMZDX010000002">
    <property type="protein sequence ID" value="MCP2309527.1"/>
    <property type="molecule type" value="Genomic_DNA"/>
</dbReference>
<feature type="domain" description="Sigma 54 modulation/S30EA ribosomal protein C-terminal" evidence="3">
    <location>
        <begin position="141"/>
        <end position="196"/>
    </location>
</feature>
<dbReference type="Gene3D" id="3.30.160.100">
    <property type="entry name" value="Ribosome hibernation promotion factor-like"/>
    <property type="match status" value="1"/>
</dbReference>
<dbReference type="Pfam" id="PF02482">
    <property type="entry name" value="Ribosomal_S30AE"/>
    <property type="match status" value="1"/>
</dbReference>
<dbReference type="InterPro" id="IPR032528">
    <property type="entry name" value="Ribosom_S30AE_C"/>
</dbReference>